<dbReference type="Proteomes" id="UP001500866">
    <property type="component" value="Unassembled WGS sequence"/>
</dbReference>
<gene>
    <name evidence="2" type="ORF">GCM10009001_24940</name>
</gene>
<evidence type="ECO:0000313" key="2">
    <source>
        <dbReference type="EMBL" id="GAA0606711.1"/>
    </source>
</evidence>
<evidence type="ECO:0000256" key="1">
    <source>
        <dbReference type="SAM" id="Phobius"/>
    </source>
</evidence>
<evidence type="ECO:0008006" key="4">
    <source>
        <dbReference type="Google" id="ProtNLM"/>
    </source>
</evidence>
<reference evidence="2 3" key="1">
    <citation type="journal article" date="2019" name="Int. J. Syst. Evol. Microbiol.">
        <title>The Global Catalogue of Microorganisms (GCM) 10K type strain sequencing project: providing services to taxonomists for standard genome sequencing and annotation.</title>
        <authorList>
            <consortium name="The Broad Institute Genomics Platform"/>
            <consortium name="The Broad Institute Genome Sequencing Center for Infectious Disease"/>
            <person name="Wu L."/>
            <person name="Ma J."/>
        </authorList>
    </citation>
    <scope>NUCLEOTIDE SEQUENCE [LARGE SCALE GENOMIC DNA]</scope>
    <source>
        <strain evidence="2 3">JCM 15395</strain>
    </source>
</reference>
<proteinExistence type="predicted"/>
<protein>
    <recommendedName>
        <fullName evidence="4">DUF2198 family protein</fullName>
    </recommendedName>
</protein>
<keyword evidence="1" id="KW-0472">Membrane</keyword>
<evidence type="ECO:0000313" key="3">
    <source>
        <dbReference type="Proteomes" id="UP001500866"/>
    </source>
</evidence>
<keyword evidence="1" id="KW-0812">Transmembrane</keyword>
<comment type="caution">
    <text evidence="2">The sequence shown here is derived from an EMBL/GenBank/DDBJ whole genome shotgun (WGS) entry which is preliminary data.</text>
</comment>
<dbReference type="EMBL" id="BAAADS010000018">
    <property type="protein sequence ID" value="GAA0606711.1"/>
    <property type="molecule type" value="Genomic_DNA"/>
</dbReference>
<keyword evidence="1" id="KW-1133">Transmembrane helix</keyword>
<keyword evidence="3" id="KW-1185">Reference proteome</keyword>
<name>A0ABN1G9A5_9BACI</name>
<organism evidence="2 3">
    <name type="scientific">Virgibacillus siamensis</name>
    <dbReference type="NCBI Taxonomy" id="480071"/>
    <lineage>
        <taxon>Bacteria</taxon>
        <taxon>Bacillati</taxon>
        <taxon>Bacillota</taxon>
        <taxon>Bacilli</taxon>
        <taxon>Bacillales</taxon>
        <taxon>Bacillaceae</taxon>
        <taxon>Virgibacillus</taxon>
    </lineage>
</organism>
<sequence length="72" mass="7940">MGLILAMVAMGALFLAVYLLKRNPNISLVIAAVVPFVCFYFIGSLGYETIFIVFASIIVIFMNFQNRETGEG</sequence>
<accession>A0ABN1G9A5</accession>
<feature type="transmembrane region" description="Helical" evidence="1">
    <location>
        <begin position="29"/>
        <end position="62"/>
    </location>
</feature>